<protein>
    <submittedName>
        <fullName evidence="13">Uncharacterized protein</fullName>
    </submittedName>
</protein>
<dbReference type="Proteomes" id="UP000887116">
    <property type="component" value="Unassembled WGS sequence"/>
</dbReference>
<evidence type="ECO:0000256" key="3">
    <source>
        <dbReference type="ARBA" id="ARBA00022448"/>
    </source>
</evidence>
<accession>A0A8X6FW92</accession>
<evidence type="ECO:0000256" key="12">
    <source>
        <dbReference type="RuleBase" id="RU000679"/>
    </source>
</evidence>
<keyword evidence="9" id="KW-0472">Membrane</keyword>
<sequence length="178" mass="21286">MRKTFFDLMFGINYNKETLSKIKFGIFYFHSFKTTFFWNSLQHNCTHEKIWSKDCQIVNIEIVFDDFEITNLTYNPKFESLELFSVIGGYMGMYLGVSIVAVYDFLEQAAVVVYKYVKKNQDAKKKKKTKKAALQNLLYEDERPTGYRNRYYSHDSPRYYEKEWSTKSIKMLLNIYSS</sequence>
<keyword evidence="10 12" id="KW-0739">Sodium transport</keyword>
<evidence type="ECO:0000256" key="8">
    <source>
        <dbReference type="ARBA" id="ARBA00023065"/>
    </source>
</evidence>
<keyword evidence="5 12" id="KW-0812">Transmembrane</keyword>
<evidence type="ECO:0000256" key="9">
    <source>
        <dbReference type="ARBA" id="ARBA00023136"/>
    </source>
</evidence>
<dbReference type="OrthoDB" id="6436070at2759"/>
<evidence type="ECO:0000256" key="4">
    <source>
        <dbReference type="ARBA" id="ARBA00022461"/>
    </source>
</evidence>
<dbReference type="InterPro" id="IPR001873">
    <property type="entry name" value="ENaC"/>
</dbReference>
<reference evidence="13" key="1">
    <citation type="submission" date="2020-07" db="EMBL/GenBank/DDBJ databases">
        <title>Multicomponent nature underlies the extraordinary mechanical properties of spider dragline silk.</title>
        <authorList>
            <person name="Kono N."/>
            <person name="Nakamura H."/>
            <person name="Mori M."/>
            <person name="Yoshida Y."/>
            <person name="Ohtoshi R."/>
            <person name="Malay A.D."/>
            <person name="Moran D.A.P."/>
            <person name="Tomita M."/>
            <person name="Numata K."/>
            <person name="Arakawa K."/>
        </authorList>
    </citation>
    <scope>NUCLEOTIDE SEQUENCE</scope>
</reference>
<evidence type="ECO:0000256" key="11">
    <source>
        <dbReference type="ARBA" id="ARBA00023303"/>
    </source>
</evidence>
<proteinExistence type="inferred from homology"/>
<evidence type="ECO:0000256" key="5">
    <source>
        <dbReference type="ARBA" id="ARBA00022692"/>
    </source>
</evidence>
<keyword evidence="14" id="KW-1185">Reference proteome</keyword>
<keyword evidence="7" id="KW-0915">Sodium</keyword>
<keyword evidence="11 12" id="KW-0407">Ion channel</keyword>
<dbReference type="Pfam" id="PF00858">
    <property type="entry name" value="ASC"/>
    <property type="match status" value="1"/>
</dbReference>
<keyword evidence="6" id="KW-1133">Transmembrane helix</keyword>
<name>A0A8X6FW92_TRICU</name>
<dbReference type="Gene3D" id="1.10.287.770">
    <property type="entry name" value="YojJ-like"/>
    <property type="match status" value="1"/>
</dbReference>
<keyword evidence="3 12" id="KW-0813">Transport</keyword>
<evidence type="ECO:0000256" key="10">
    <source>
        <dbReference type="ARBA" id="ARBA00023201"/>
    </source>
</evidence>
<dbReference type="GO" id="GO:0005272">
    <property type="term" value="F:sodium channel activity"/>
    <property type="evidence" value="ECO:0007669"/>
    <property type="project" value="UniProtKB-KW"/>
</dbReference>
<dbReference type="EMBL" id="BMAO01003730">
    <property type="protein sequence ID" value="GFQ89847.1"/>
    <property type="molecule type" value="Genomic_DNA"/>
</dbReference>
<keyword evidence="8 12" id="KW-0406">Ion transport</keyword>
<comment type="caution">
    <text evidence="13">The sequence shown here is derived from an EMBL/GenBank/DDBJ whole genome shotgun (WGS) entry which is preliminary data.</text>
</comment>
<keyword evidence="4 12" id="KW-0894">Sodium channel</keyword>
<comment type="subcellular location">
    <subcellularLocation>
        <location evidence="1">Membrane</location>
        <topology evidence="1">Multi-pass membrane protein</topology>
    </subcellularLocation>
</comment>
<dbReference type="GO" id="GO:0016020">
    <property type="term" value="C:membrane"/>
    <property type="evidence" value="ECO:0007669"/>
    <property type="project" value="UniProtKB-SubCell"/>
</dbReference>
<organism evidence="13 14">
    <name type="scientific">Trichonephila clavata</name>
    <name type="common">Joro spider</name>
    <name type="synonym">Nephila clavata</name>
    <dbReference type="NCBI Taxonomy" id="2740835"/>
    <lineage>
        <taxon>Eukaryota</taxon>
        <taxon>Metazoa</taxon>
        <taxon>Ecdysozoa</taxon>
        <taxon>Arthropoda</taxon>
        <taxon>Chelicerata</taxon>
        <taxon>Arachnida</taxon>
        <taxon>Araneae</taxon>
        <taxon>Araneomorphae</taxon>
        <taxon>Entelegynae</taxon>
        <taxon>Araneoidea</taxon>
        <taxon>Nephilidae</taxon>
        <taxon>Trichonephila</taxon>
    </lineage>
</organism>
<evidence type="ECO:0000256" key="2">
    <source>
        <dbReference type="ARBA" id="ARBA00007193"/>
    </source>
</evidence>
<evidence type="ECO:0000256" key="6">
    <source>
        <dbReference type="ARBA" id="ARBA00022989"/>
    </source>
</evidence>
<evidence type="ECO:0000313" key="14">
    <source>
        <dbReference type="Proteomes" id="UP000887116"/>
    </source>
</evidence>
<comment type="similarity">
    <text evidence="2 12">Belongs to the amiloride-sensitive sodium channel (TC 1.A.6) family.</text>
</comment>
<evidence type="ECO:0000313" key="13">
    <source>
        <dbReference type="EMBL" id="GFQ89847.1"/>
    </source>
</evidence>
<dbReference type="AlphaFoldDB" id="A0A8X6FW92"/>
<gene>
    <name evidence="13" type="primary">AVEN_77921_1</name>
    <name evidence="13" type="ORF">TNCT_575141</name>
</gene>
<evidence type="ECO:0000256" key="7">
    <source>
        <dbReference type="ARBA" id="ARBA00023053"/>
    </source>
</evidence>
<evidence type="ECO:0000256" key="1">
    <source>
        <dbReference type="ARBA" id="ARBA00004141"/>
    </source>
</evidence>